<accession>A0A9D2RMU6</accession>
<name>A0A9D2RMU6_9MICO</name>
<comment type="caution">
    <text evidence="2">The sequence shown here is derived from an EMBL/GenBank/DDBJ whole genome shotgun (WGS) entry which is preliminary data.</text>
</comment>
<keyword evidence="1" id="KW-0812">Transmembrane</keyword>
<evidence type="ECO:0000313" key="2">
    <source>
        <dbReference type="EMBL" id="HJB09173.1"/>
    </source>
</evidence>
<reference evidence="2" key="2">
    <citation type="submission" date="2021-04" db="EMBL/GenBank/DDBJ databases">
        <authorList>
            <person name="Gilroy R."/>
        </authorList>
    </citation>
    <scope>NUCLEOTIDE SEQUENCE</scope>
    <source>
        <strain evidence="2">ChiHjej13B12-24818</strain>
    </source>
</reference>
<organism evidence="2 3">
    <name type="scientific">Candidatus Brachybacterium merdavium</name>
    <dbReference type="NCBI Taxonomy" id="2838513"/>
    <lineage>
        <taxon>Bacteria</taxon>
        <taxon>Bacillati</taxon>
        <taxon>Actinomycetota</taxon>
        <taxon>Actinomycetes</taxon>
        <taxon>Micrococcales</taxon>
        <taxon>Dermabacteraceae</taxon>
        <taxon>Brachybacterium</taxon>
    </lineage>
</organism>
<gene>
    <name evidence="2" type="ORF">H9786_01375</name>
</gene>
<proteinExistence type="predicted"/>
<evidence type="ECO:0000313" key="3">
    <source>
        <dbReference type="Proteomes" id="UP000823823"/>
    </source>
</evidence>
<keyword evidence="1" id="KW-1133">Transmembrane helix</keyword>
<dbReference type="AlphaFoldDB" id="A0A9D2RMU6"/>
<sequence length="113" mass="12690">MTSVLLGLTLIVLIILATFMLWRLSVWIAVRLVRPRGRAEVTAQLRPDATVLMARLRRDRPAMYPVRDRSLTERVVTAELWSTSRAHEEAPSLATIGALPPTARLDVGLLVHR</sequence>
<dbReference type="Proteomes" id="UP000823823">
    <property type="component" value="Unassembled WGS sequence"/>
</dbReference>
<feature type="transmembrane region" description="Helical" evidence="1">
    <location>
        <begin position="6"/>
        <end position="30"/>
    </location>
</feature>
<dbReference type="EMBL" id="DWZH01000009">
    <property type="protein sequence ID" value="HJB09173.1"/>
    <property type="molecule type" value="Genomic_DNA"/>
</dbReference>
<reference evidence="2" key="1">
    <citation type="journal article" date="2021" name="PeerJ">
        <title>Extensive microbial diversity within the chicken gut microbiome revealed by metagenomics and culture.</title>
        <authorList>
            <person name="Gilroy R."/>
            <person name="Ravi A."/>
            <person name="Getino M."/>
            <person name="Pursley I."/>
            <person name="Horton D.L."/>
            <person name="Alikhan N.F."/>
            <person name="Baker D."/>
            <person name="Gharbi K."/>
            <person name="Hall N."/>
            <person name="Watson M."/>
            <person name="Adriaenssens E.M."/>
            <person name="Foster-Nyarko E."/>
            <person name="Jarju S."/>
            <person name="Secka A."/>
            <person name="Antonio M."/>
            <person name="Oren A."/>
            <person name="Chaudhuri R.R."/>
            <person name="La Ragione R."/>
            <person name="Hildebrand F."/>
            <person name="Pallen M.J."/>
        </authorList>
    </citation>
    <scope>NUCLEOTIDE SEQUENCE</scope>
    <source>
        <strain evidence="2">ChiHjej13B12-24818</strain>
    </source>
</reference>
<evidence type="ECO:0000256" key="1">
    <source>
        <dbReference type="SAM" id="Phobius"/>
    </source>
</evidence>
<protein>
    <submittedName>
        <fullName evidence="2">Uncharacterized protein</fullName>
    </submittedName>
</protein>
<keyword evidence="1" id="KW-0472">Membrane</keyword>